<feature type="region of interest" description="Disordered" evidence="2">
    <location>
        <begin position="189"/>
        <end position="219"/>
    </location>
</feature>
<dbReference type="OrthoDB" id="3251668at2759"/>
<name>A0A6A6DMC6_9PEZI</name>
<reference evidence="4" key="1">
    <citation type="journal article" date="2020" name="Stud. Mycol.">
        <title>101 Dothideomycetes genomes: a test case for predicting lifestyles and emergence of pathogens.</title>
        <authorList>
            <person name="Haridas S."/>
            <person name="Albert R."/>
            <person name="Binder M."/>
            <person name="Bloem J."/>
            <person name="Labutti K."/>
            <person name="Salamov A."/>
            <person name="Andreopoulos B."/>
            <person name="Baker S."/>
            <person name="Barry K."/>
            <person name="Bills G."/>
            <person name="Bluhm B."/>
            <person name="Cannon C."/>
            <person name="Castanera R."/>
            <person name="Culley D."/>
            <person name="Daum C."/>
            <person name="Ezra D."/>
            <person name="Gonzalez J."/>
            <person name="Henrissat B."/>
            <person name="Kuo A."/>
            <person name="Liang C."/>
            <person name="Lipzen A."/>
            <person name="Lutzoni F."/>
            <person name="Magnuson J."/>
            <person name="Mondo S."/>
            <person name="Nolan M."/>
            <person name="Ohm R."/>
            <person name="Pangilinan J."/>
            <person name="Park H.-J."/>
            <person name="Ramirez L."/>
            <person name="Alfaro M."/>
            <person name="Sun H."/>
            <person name="Tritt A."/>
            <person name="Yoshinaga Y."/>
            <person name="Zwiers L.-H."/>
            <person name="Turgeon B."/>
            <person name="Goodwin S."/>
            <person name="Spatafora J."/>
            <person name="Crous P."/>
            <person name="Grigoriev I."/>
        </authorList>
    </citation>
    <scope>NUCLEOTIDE SEQUENCE</scope>
    <source>
        <strain evidence="4">CBS 207.26</strain>
    </source>
</reference>
<proteinExistence type="predicted"/>
<protein>
    <recommendedName>
        <fullName evidence="3">Zn(2)-C6 fungal-type domain-containing protein</fullName>
    </recommendedName>
</protein>
<accession>A0A6A6DMC6</accession>
<dbReference type="SUPFAM" id="SSF57701">
    <property type="entry name" value="Zn2/Cys6 DNA-binding domain"/>
    <property type="match status" value="1"/>
</dbReference>
<dbReference type="AlphaFoldDB" id="A0A6A6DMC6"/>
<feature type="compositionally biased region" description="Polar residues" evidence="2">
    <location>
        <begin position="251"/>
        <end position="261"/>
    </location>
</feature>
<evidence type="ECO:0000313" key="4">
    <source>
        <dbReference type="EMBL" id="KAF2180694.1"/>
    </source>
</evidence>
<evidence type="ECO:0000256" key="2">
    <source>
        <dbReference type="SAM" id="MobiDB-lite"/>
    </source>
</evidence>
<dbReference type="GO" id="GO:0000981">
    <property type="term" value="F:DNA-binding transcription factor activity, RNA polymerase II-specific"/>
    <property type="evidence" value="ECO:0007669"/>
    <property type="project" value="InterPro"/>
</dbReference>
<dbReference type="Proteomes" id="UP000800200">
    <property type="component" value="Unassembled WGS sequence"/>
</dbReference>
<feature type="compositionally biased region" description="Polar residues" evidence="2">
    <location>
        <begin position="191"/>
        <end position="203"/>
    </location>
</feature>
<gene>
    <name evidence="4" type="ORF">K469DRAFT_729651</name>
</gene>
<feature type="domain" description="Zn(2)-C6 fungal-type" evidence="3">
    <location>
        <begin position="271"/>
        <end position="297"/>
    </location>
</feature>
<evidence type="ECO:0000259" key="3">
    <source>
        <dbReference type="PROSITE" id="PS50048"/>
    </source>
</evidence>
<evidence type="ECO:0000313" key="5">
    <source>
        <dbReference type="Proteomes" id="UP000800200"/>
    </source>
</evidence>
<evidence type="ECO:0000256" key="1">
    <source>
        <dbReference type="ARBA" id="ARBA00023242"/>
    </source>
</evidence>
<dbReference type="Gene3D" id="4.10.240.10">
    <property type="entry name" value="Zn(2)-C6 fungal-type DNA-binding domain"/>
    <property type="match status" value="1"/>
</dbReference>
<dbReference type="Pfam" id="PF00172">
    <property type="entry name" value="Zn_clus"/>
    <property type="match status" value="1"/>
</dbReference>
<dbReference type="GO" id="GO:0008270">
    <property type="term" value="F:zinc ion binding"/>
    <property type="evidence" value="ECO:0007669"/>
    <property type="project" value="InterPro"/>
</dbReference>
<feature type="region of interest" description="Disordered" evidence="2">
    <location>
        <begin position="235"/>
        <end position="265"/>
    </location>
</feature>
<keyword evidence="5" id="KW-1185">Reference proteome</keyword>
<sequence>MDDELDLRYHKGPKPEVYYRWPALESLGSQSLIPVELVTVFVFVAGSSATVPSSQQLNLGFPRIKTGRISTDSPCRACIVPRPRRKGQIEDSESDCSMFIETIQGLMDSNTQSAKPGAKTVVMALGSNMYAWILSRTRRRSWRRRHLTPKIFLLASTYDRGGAVHIKFLTKREAINVLYKHNSVHRDIATRPTNGQIGNSNARWNVASEKKRRRKVQAEESNRFETVEYCTLVSPETSSTPGTKKRKKGSISASPEATRTSSIKEQRKTKCREKKLKCDEAKPFCNYCSRASEACQYEEKVVRKRSRTSCMNCR</sequence>
<keyword evidence="1" id="KW-0539">Nucleus</keyword>
<organism evidence="4 5">
    <name type="scientific">Zopfia rhizophila CBS 207.26</name>
    <dbReference type="NCBI Taxonomy" id="1314779"/>
    <lineage>
        <taxon>Eukaryota</taxon>
        <taxon>Fungi</taxon>
        <taxon>Dikarya</taxon>
        <taxon>Ascomycota</taxon>
        <taxon>Pezizomycotina</taxon>
        <taxon>Dothideomycetes</taxon>
        <taxon>Dothideomycetes incertae sedis</taxon>
        <taxon>Zopfiaceae</taxon>
        <taxon>Zopfia</taxon>
    </lineage>
</organism>
<dbReference type="InterPro" id="IPR036864">
    <property type="entry name" value="Zn2-C6_fun-type_DNA-bd_sf"/>
</dbReference>
<dbReference type="PROSITE" id="PS50048">
    <property type="entry name" value="ZN2_CY6_FUNGAL_2"/>
    <property type="match status" value="1"/>
</dbReference>
<dbReference type="EMBL" id="ML994656">
    <property type="protein sequence ID" value="KAF2180694.1"/>
    <property type="molecule type" value="Genomic_DNA"/>
</dbReference>
<dbReference type="CDD" id="cd00067">
    <property type="entry name" value="GAL4"/>
    <property type="match status" value="1"/>
</dbReference>
<dbReference type="InterPro" id="IPR001138">
    <property type="entry name" value="Zn2Cys6_DnaBD"/>
</dbReference>